<feature type="transmembrane region" description="Helical" evidence="9">
    <location>
        <begin position="66"/>
        <end position="85"/>
    </location>
</feature>
<feature type="region of interest" description="Disordered" evidence="8">
    <location>
        <begin position="1"/>
        <end position="20"/>
    </location>
</feature>
<evidence type="ECO:0000256" key="1">
    <source>
        <dbReference type="ARBA" id="ARBA00004651"/>
    </source>
</evidence>
<comment type="similarity">
    <text evidence="2">Belongs to the major facilitator superfamily. EmrB family.</text>
</comment>
<name>A0A845A8N4_9SPHN</name>
<keyword evidence="3" id="KW-0813">Transport</keyword>
<evidence type="ECO:0000256" key="5">
    <source>
        <dbReference type="ARBA" id="ARBA00022692"/>
    </source>
</evidence>
<dbReference type="Pfam" id="PF07690">
    <property type="entry name" value="MFS_1"/>
    <property type="match status" value="1"/>
</dbReference>
<dbReference type="Gene3D" id="1.20.1720.10">
    <property type="entry name" value="Multidrug resistance protein D"/>
    <property type="match status" value="1"/>
</dbReference>
<dbReference type="InterPro" id="IPR011701">
    <property type="entry name" value="MFS"/>
</dbReference>
<feature type="transmembrane region" description="Helical" evidence="9">
    <location>
        <begin position="349"/>
        <end position="366"/>
    </location>
</feature>
<dbReference type="NCBIfam" id="TIGR00711">
    <property type="entry name" value="efflux_EmrB"/>
    <property type="match status" value="1"/>
</dbReference>
<dbReference type="PANTHER" id="PTHR42718">
    <property type="entry name" value="MAJOR FACILITATOR SUPERFAMILY MULTIDRUG TRANSPORTER MFSC"/>
    <property type="match status" value="1"/>
</dbReference>
<sequence length="524" mass="55912">MAGSVTTADQERSQPDRQPNADAGAWLAVAAGTLGAMMATLDISIVNSALPTIQGEIGASSSEGTWVATAYLVAEIIIIPLSGWLERLFGLRRFLLIASVLFTVFSVMCGMATNLETMIIGRAGQGFTGGALIPTAMTIIATRLPPHQQPLGTALFGMTAILGPVMGPLLGGWLTEALSWHYAFFLNVPVCVVLVVLLLVGLPTQKARYDLIGQADWFGIIGMSLGLGGLTVVLEDGHREQWFDSSMIVKLTIMSVIGFTLMIIGQIRSPNPVIRLSLLFDRVFGSVAIMGVVMGMVMYGTSYVIPQFLAAIADYDAYQAGKIVMISGVPAFLAMPFMPLLMKHVDVRIAVVTGMLLLALSCYVDTELTAASTGSAFVESQLLRGLGTVMTFLFLNQAAISAVPASMASDASGIFNAARNIGGSFALAGIATMQDQRMYFHSRRIEETVSANSISVQDYITSMTHLLGSPEAAIRMLGNQISQQALVMAYNDLFWLLAVFVAIAMPLAFLLKPLPKNLTSAPVH</sequence>
<evidence type="ECO:0000259" key="10">
    <source>
        <dbReference type="PROSITE" id="PS50850"/>
    </source>
</evidence>
<dbReference type="PANTHER" id="PTHR42718:SF9">
    <property type="entry name" value="MAJOR FACILITATOR SUPERFAMILY MULTIDRUG TRANSPORTER MFSC"/>
    <property type="match status" value="1"/>
</dbReference>
<feature type="transmembrane region" description="Helical" evidence="9">
    <location>
        <begin position="23"/>
        <end position="46"/>
    </location>
</feature>
<keyword evidence="5 9" id="KW-0812">Transmembrane</keyword>
<dbReference type="GO" id="GO:0005886">
    <property type="term" value="C:plasma membrane"/>
    <property type="evidence" value="ECO:0007669"/>
    <property type="project" value="UniProtKB-SubCell"/>
</dbReference>
<feature type="transmembrane region" description="Helical" evidence="9">
    <location>
        <begin position="246"/>
        <end position="267"/>
    </location>
</feature>
<protein>
    <submittedName>
        <fullName evidence="11">DHA2 family efflux MFS transporter permease subunit</fullName>
    </submittedName>
</protein>
<feature type="transmembrane region" description="Helical" evidence="9">
    <location>
        <begin position="180"/>
        <end position="203"/>
    </location>
</feature>
<organism evidence="11 12">
    <name type="scientific">Altericroceibacterium indicum</name>
    <dbReference type="NCBI Taxonomy" id="374177"/>
    <lineage>
        <taxon>Bacteria</taxon>
        <taxon>Pseudomonadati</taxon>
        <taxon>Pseudomonadota</taxon>
        <taxon>Alphaproteobacteria</taxon>
        <taxon>Sphingomonadales</taxon>
        <taxon>Erythrobacteraceae</taxon>
        <taxon>Altericroceibacterium</taxon>
    </lineage>
</organism>
<evidence type="ECO:0000256" key="8">
    <source>
        <dbReference type="SAM" id="MobiDB-lite"/>
    </source>
</evidence>
<feature type="transmembrane region" description="Helical" evidence="9">
    <location>
        <begin position="215"/>
        <end position="234"/>
    </location>
</feature>
<evidence type="ECO:0000313" key="12">
    <source>
        <dbReference type="Proteomes" id="UP000460561"/>
    </source>
</evidence>
<comment type="subcellular location">
    <subcellularLocation>
        <location evidence="1">Cell membrane</location>
        <topology evidence="1">Multi-pass membrane protein</topology>
    </subcellularLocation>
</comment>
<feature type="transmembrane region" description="Helical" evidence="9">
    <location>
        <begin position="493"/>
        <end position="511"/>
    </location>
</feature>
<feature type="domain" description="Major facilitator superfamily (MFS) profile" evidence="10">
    <location>
        <begin position="28"/>
        <end position="516"/>
    </location>
</feature>
<gene>
    <name evidence="11" type="ORF">GRI39_11865</name>
</gene>
<proteinExistence type="inferred from homology"/>
<evidence type="ECO:0000256" key="3">
    <source>
        <dbReference type="ARBA" id="ARBA00022448"/>
    </source>
</evidence>
<evidence type="ECO:0000256" key="6">
    <source>
        <dbReference type="ARBA" id="ARBA00022989"/>
    </source>
</evidence>
<keyword evidence="4" id="KW-1003">Cell membrane</keyword>
<comment type="caution">
    <text evidence="11">The sequence shown here is derived from an EMBL/GenBank/DDBJ whole genome shotgun (WGS) entry which is preliminary data.</text>
</comment>
<evidence type="ECO:0000256" key="4">
    <source>
        <dbReference type="ARBA" id="ARBA00022475"/>
    </source>
</evidence>
<feature type="transmembrane region" description="Helical" evidence="9">
    <location>
        <begin position="320"/>
        <end position="342"/>
    </location>
</feature>
<dbReference type="InterPro" id="IPR004638">
    <property type="entry name" value="EmrB-like"/>
</dbReference>
<dbReference type="CDD" id="cd17503">
    <property type="entry name" value="MFS_LmrB_MDR_like"/>
    <property type="match status" value="1"/>
</dbReference>
<evidence type="ECO:0000256" key="7">
    <source>
        <dbReference type="ARBA" id="ARBA00023136"/>
    </source>
</evidence>
<evidence type="ECO:0000256" key="2">
    <source>
        <dbReference type="ARBA" id="ARBA00008537"/>
    </source>
</evidence>
<dbReference type="InterPro" id="IPR036259">
    <property type="entry name" value="MFS_trans_sf"/>
</dbReference>
<keyword evidence="7 9" id="KW-0472">Membrane</keyword>
<accession>A0A845A8N4</accession>
<dbReference type="PROSITE" id="PS50850">
    <property type="entry name" value="MFS"/>
    <property type="match status" value="1"/>
</dbReference>
<feature type="transmembrane region" description="Helical" evidence="9">
    <location>
        <begin position="153"/>
        <end position="174"/>
    </location>
</feature>
<dbReference type="SUPFAM" id="SSF103473">
    <property type="entry name" value="MFS general substrate transporter"/>
    <property type="match status" value="1"/>
</dbReference>
<dbReference type="GO" id="GO:0022857">
    <property type="term" value="F:transmembrane transporter activity"/>
    <property type="evidence" value="ECO:0007669"/>
    <property type="project" value="InterPro"/>
</dbReference>
<evidence type="ECO:0000313" key="11">
    <source>
        <dbReference type="EMBL" id="MXP26732.1"/>
    </source>
</evidence>
<feature type="transmembrane region" description="Helical" evidence="9">
    <location>
        <begin position="94"/>
        <end position="113"/>
    </location>
</feature>
<keyword evidence="12" id="KW-1185">Reference proteome</keyword>
<dbReference type="InterPro" id="IPR020846">
    <property type="entry name" value="MFS_dom"/>
</dbReference>
<dbReference type="EMBL" id="WTYQ01000004">
    <property type="protein sequence ID" value="MXP26732.1"/>
    <property type="molecule type" value="Genomic_DNA"/>
</dbReference>
<dbReference type="Proteomes" id="UP000460561">
    <property type="component" value="Unassembled WGS sequence"/>
</dbReference>
<keyword evidence="6 9" id="KW-1133">Transmembrane helix</keyword>
<reference evidence="11 12" key="1">
    <citation type="submission" date="2019-12" db="EMBL/GenBank/DDBJ databases">
        <title>Genomic-based taxomic classification of the family Erythrobacteraceae.</title>
        <authorList>
            <person name="Xu L."/>
        </authorList>
    </citation>
    <scope>NUCLEOTIDE SEQUENCE [LARGE SCALE GENOMIC DNA]</scope>
    <source>
        <strain evidence="11 12">DSM 18604</strain>
    </source>
</reference>
<feature type="transmembrane region" description="Helical" evidence="9">
    <location>
        <begin position="279"/>
        <end position="300"/>
    </location>
</feature>
<dbReference type="AlphaFoldDB" id="A0A845A8N4"/>
<dbReference type="Gene3D" id="1.20.1250.20">
    <property type="entry name" value="MFS general substrate transporter like domains"/>
    <property type="match status" value="1"/>
</dbReference>
<dbReference type="OrthoDB" id="9812221at2"/>
<dbReference type="RefSeq" id="WP_160739929.1">
    <property type="nucleotide sequence ID" value="NZ_WTYQ01000004.1"/>
</dbReference>
<evidence type="ECO:0000256" key="9">
    <source>
        <dbReference type="SAM" id="Phobius"/>
    </source>
</evidence>